<evidence type="ECO:0000313" key="13">
    <source>
        <dbReference type="Ensembl" id="ENSCPBP00000005125.1"/>
    </source>
</evidence>
<dbReference type="GO" id="GO:0006357">
    <property type="term" value="P:regulation of transcription by RNA polymerase II"/>
    <property type="evidence" value="ECO:0007669"/>
    <property type="project" value="TreeGrafter"/>
</dbReference>
<keyword evidence="3" id="KW-0479">Metal-binding</keyword>
<keyword evidence="14" id="KW-1185">Reference proteome</keyword>
<keyword evidence="8" id="KW-0539">Nucleus</keyword>
<reference evidence="13" key="2">
    <citation type="submission" date="2025-09" db="UniProtKB">
        <authorList>
            <consortium name="Ensembl"/>
        </authorList>
    </citation>
    <scope>IDENTIFICATION</scope>
</reference>
<evidence type="ECO:0000256" key="6">
    <source>
        <dbReference type="ARBA" id="ARBA00022833"/>
    </source>
</evidence>
<feature type="region of interest" description="Disordered" evidence="10">
    <location>
        <begin position="169"/>
        <end position="200"/>
    </location>
</feature>
<evidence type="ECO:0000256" key="5">
    <source>
        <dbReference type="ARBA" id="ARBA00022771"/>
    </source>
</evidence>
<dbReference type="SUPFAM" id="SSF57667">
    <property type="entry name" value="beta-beta-alpha zinc fingers"/>
    <property type="match status" value="3"/>
</dbReference>
<dbReference type="PANTHER" id="PTHR24404:SF97">
    <property type="entry name" value="ZINC FINGER PROTEIN 350"/>
    <property type="match status" value="1"/>
</dbReference>
<dbReference type="PANTHER" id="PTHR24404">
    <property type="entry name" value="ZINC FINGER PROTEIN"/>
    <property type="match status" value="1"/>
</dbReference>
<proteinExistence type="inferred from homology"/>
<sequence>MGPEDNPEVFLVTFEQVATAARWPPEHWATLLAPYLMGQAQAAYRSLNPREALEYPRVKAAIWDHAGISPETYRQRLRREQRLRKEQYPPGAWPQAVAQRIRDHCWKWLNREGLMGPQVAEMVTLEQFTQILSPGGRAWVHRHQPATLSVVVALMEDYLSADGAEVPTRVAGNTGRKGGLGKGNPQGTETEQGSQPGEKVGKCISCPGTQKDLKETTTQQEILRGKRKNTFTDECGKNFTPRSQLIRHQRIHRGERPYECSECGKSFTQRSHLIRHQMIHIGERPYECSECGKSFTHRSGLSEHQRIHTGERLYECSECGKSFTQRSGLFQHQRIHTGERPYECSECGKSFTHRSVLSEHQRIHTGERLYECSECGKNFNHSSHLIRHQIIHTGERPFECKLLPFF</sequence>
<evidence type="ECO:0000256" key="8">
    <source>
        <dbReference type="ARBA" id="ARBA00023242"/>
    </source>
</evidence>
<feature type="domain" description="C2H2-type" evidence="11">
    <location>
        <begin position="370"/>
        <end position="397"/>
    </location>
</feature>
<feature type="domain" description="C2H2-type" evidence="11">
    <location>
        <begin position="258"/>
        <end position="285"/>
    </location>
</feature>
<feature type="domain" description="C2H2-type" evidence="11">
    <location>
        <begin position="230"/>
        <end position="257"/>
    </location>
</feature>
<feature type="domain" description="C2H2-type" evidence="11">
    <location>
        <begin position="314"/>
        <end position="341"/>
    </location>
</feature>
<dbReference type="PROSITE" id="PS50804">
    <property type="entry name" value="SCAN_BOX"/>
    <property type="match status" value="1"/>
</dbReference>
<evidence type="ECO:0000259" key="11">
    <source>
        <dbReference type="PROSITE" id="PS50157"/>
    </source>
</evidence>
<dbReference type="FunFam" id="3.30.160.60:FF:002343">
    <property type="entry name" value="Zinc finger protein 33A"/>
    <property type="match status" value="2"/>
</dbReference>
<dbReference type="FunFam" id="3.30.160.60:FF:000953">
    <property type="entry name" value="Zinc finger protein 691"/>
    <property type="match status" value="1"/>
</dbReference>
<protein>
    <submittedName>
        <fullName evidence="13">Uncharacterized protein</fullName>
    </submittedName>
</protein>
<name>A0A8C3F8X7_CHRPI</name>
<comment type="similarity">
    <text evidence="2">Belongs to the krueppel C2H2-type zinc-finger protein family.</text>
</comment>
<dbReference type="SMART" id="SM00431">
    <property type="entry name" value="SCAN"/>
    <property type="match status" value="1"/>
</dbReference>
<organism evidence="13 14">
    <name type="scientific">Chrysemys picta bellii</name>
    <name type="common">Western painted turtle</name>
    <name type="synonym">Emys bellii</name>
    <dbReference type="NCBI Taxonomy" id="8478"/>
    <lineage>
        <taxon>Eukaryota</taxon>
        <taxon>Metazoa</taxon>
        <taxon>Chordata</taxon>
        <taxon>Craniata</taxon>
        <taxon>Vertebrata</taxon>
        <taxon>Euteleostomi</taxon>
        <taxon>Archelosauria</taxon>
        <taxon>Testudinata</taxon>
        <taxon>Testudines</taxon>
        <taxon>Cryptodira</taxon>
        <taxon>Durocryptodira</taxon>
        <taxon>Testudinoidea</taxon>
        <taxon>Emydidae</taxon>
        <taxon>Chrysemys</taxon>
    </lineage>
</organism>
<dbReference type="Ensembl" id="ENSCPBT00000006248.1">
    <property type="protein sequence ID" value="ENSCPBP00000005125.1"/>
    <property type="gene ID" value="ENSCPBG00000004131.1"/>
</dbReference>
<dbReference type="GO" id="GO:0000978">
    <property type="term" value="F:RNA polymerase II cis-regulatory region sequence-specific DNA binding"/>
    <property type="evidence" value="ECO:0007669"/>
    <property type="project" value="TreeGrafter"/>
</dbReference>
<evidence type="ECO:0000256" key="9">
    <source>
        <dbReference type="PROSITE-ProRule" id="PRU00042"/>
    </source>
</evidence>
<dbReference type="AlphaFoldDB" id="A0A8C3F8X7"/>
<dbReference type="Pfam" id="PF02023">
    <property type="entry name" value="SCAN"/>
    <property type="match status" value="1"/>
</dbReference>
<dbReference type="GO" id="GO:0008270">
    <property type="term" value="F:zinc ion binding"/>
    <property type="evidence" value="ECO:0007669"/>
    <property type="project" value="UniProtKB-KW"/>
</dbReference>
<accession>A0A8C3F8X7</accession>
<dbReference type="InterPro" id="IPR003309">
    <property type="entry name" value="SCAN_dom"/>
</dbReference>
<evidence type="ECO:0000259" key="12">
    <source>
        <dbReference type="PROSITE" id="PS50804"/>
    </source>
</evidence>
<dbReference type="FunFam" id="3.30.160.60:FF:001498">
    <property type="entry name" value="Zinc finger protein 404"/>
    <property type="match status" value="1"/>
</dbReference>
<dbReference type="InterPro" id="IPR036236">
    <property type="entry name" value="Znf_C2H2_sf"/>
</dbReference>
<dbReference type="Pfam" id="PF00096">
    <property type="entry name" value="zf-C2H2"/>
    <property type="match status" value="6"/>
</dbReference>
<keyword evidence="4" id="KW-0677">Repeat</keyword>
<dbReference type="GO" id="GO:0003700">
    <property type="term" value="F:DNA-binding transcription factor activity"/>
    <property type="evidence" value="ECO:0007669"/>
    <property type="project" value="TreeGrafter"/>
</dbReference>
<dbReference type="InterPro" id="IPR013087">
    <property type="entry name" value="Znf_C2H2_type"/>
</dbReference>
<evidence type="ECO:0000256" key="10">
    <source>
        <dbReference type="SAM" id="MobiDB-lite"/>
    </source>
</evidence>
<dbReference type="GO" id="GO:0005634">
    <property type="term" value="C:nucleus"/>
    <property type="evidence" value="ECO:0007669"/>
    <property type="project" value="UniProtKB-SubCell"/>
</dbReference>
<reference evidence="13" key="1">
    <citation type="submission" date="2025-08" db="UniProtKB">
        <authorList>
            <consortium name="Ensembl"/>
        </authorList>
    </citation>
    <scope>IDENTIFICATION</scope>
</reference>
<dbReference type="Gene3D" id="3.30.160.60">
    <property type="entry name" value="Classic Zinc Finger"/>
    <property type="match status" value="6"/>
</dbReference>
<evidence type="ECO:0000256" key="4">
    <source>
        <dbReference type="ARBA" id="ARBA00022737"/>
    </source>
</evidence>
<evidence type="ECO:0000256" key="1">
    <source>
        <dbReference type="ARBA" id="ARBA00004123"/>
    </source>
</evidence>
<keyword evidence="5 9" id="KW-0863">Zinc-finger</keyword>
<evidence type="ECO:0000256" key="7">
    <source>
        <dbReference type="ARBA" id="ARBA00023125"/>
    </source>
</evidence>
<evidence type="ECO:0000256" key="3">
    <source>
        <dbReference type="ARBA" id="ARBA00022723"/>
    </source>
</evidence>
<comment type="subcellular location">
    <subcellularLocation>
        <location evidence="1">Nucleus</location>
    </subcellularLocation>
</comment>
<keyword evidence="6" id="KW-0862">Zinc</keyword>
<dbReference type="SUPFAM" id="SSF47353">
    <property type="entry name" value="Retrovirus capsid dimerization domain-like"/>
    <property type="match status" value="1"/>
</dbReference>
<dbReference type="PROSITE" id="PS50157">
    <property type="entry name" value="ZINC_FINGER_C2H2_2"/>
    <property type="match status" value="6"/>
</dbReference>
<dbReference type="InterPro" id="IPR038269">
    <property type="entry name" value="SCAN_sf"/>
</dbReference>
<evidence type="ECO:0000256" key="2">
    <source>
        <dbReference type="ARBA" id="ARBA00006991"/>
    </source>
</evidence>
<dbReference type="GeneTree" id="ENSGT00940000163453"/>
<feature type="domain" description="SCAN box" evidence="12">
    <location>
        <begin position="81"/>
        <end position="157"/>
    </location>
</feature>
<feature type="domain" description="C2H2-type" evidence="11">
    <location>
        <begin position="342"/>
        <end position="369"/>
    </location>
</feature>
<dbReference type="Gene3D" id="1.10.4020.10">
    <property type="entry name" value="DNA breaking-rejoining enzymes"/>
    <property type="match status" value="1"/>
</dbReference>
<dbReference type="Proteomes" id="UP000694380">
    <property type="component" value="Unplaced"/>
</dbReference>
<feature type="compositionally biased region" description="Gly residues" evidence="10">
    <location>
        <begin position="175"/>
        <end position="184"/>
    </location>
</feature>
<dbReference type="InterPro" id="IPR050589">
    <property type="entry name" value="Ikaros_C2H2-ZF"/>
</dbReference>
<dbReference type="PROSITE" id="PS00028">
    <property type="entry name" value="ZINC_FINGER_C2H2_1"/>
    <property type="match status" value="5"/>
</dbReference>
<dbReference type="SMART" id="SM00355">
    <property type="entry name" value="ZnF_C2H2"/>
    <property type="match status" value="6"/>
</dbReference>
<dbReference type="FunFam" id="3.30.160.60:FF:000352">
    <property type="entry name" value="zinc finger protein 3 homolog"/>
    <property type="match status" value="1"/>
</dbReference>
<feature type="domain" description="C2H2-type" evidence="11">
    <location>
        <begin position="286"/>
        <end position="313"/>
    </location>
</feature>
<dbReference type="FunFam" id="3.30.160.60:FF:000135">
    <property type="entry name" value="Zinc finger protein 358"/>
    <property type="match status" value="1"/>
</dbReference>
<keyword evidence="7" id="KW-0238">DNA-binding</keyword>
<evidence type="ECO:0000313" key="14">
    <source>
        <dbReference type="Proteomes" id="UP000694380"/>
    </source>
</evidence>